<evidence type="ECO:0000313" key="3">
    <source>
        <dbReference type="EnsemblPlants" id="Kaladp0102s0046.1.v1.1"/>
    </source>
</evidence>
<protein>
    <recommendedName>
        <fullName evidence="2">EF-hand domain-containing protein</fullName>
    </recommendedName>
</protein>
<dbReference type="SUPFAM" id="SSF47473">
    <property type="entry name" value="EF-hand"/>
    <property type="match status" value="1"/>
</dbReference>
<dbReference type="CDD" id="cd00051">
    <property type="entry name" value="EFh"/>
    <property type="match status" value="1"/>
</dbReference>
<keyword evidence="1" id="KW-0106">Calcium</keyword>
<dbReference type="EnsemblPlants" id="Kaladp0102s0046.1.v1.1">
    <property type="protein sequence ID" value="Kaladp0102s0046.1.v1.1"/>
    <property type="gene ID" value="Kaladp0102s0046.v1.1"/>
</dbReference>
<dbReference type="InterPro" id="IPR018247">
    <property type="entry name" value="EF_Hand_1_Ca_BS"/>
</dbReference>
<feature type="domain" description="EF-hand" evidence="2">
    <location>
        <begin position="53"/>
        <end position="88"/>
    </location>
</feature>
<dbReference type="PROSITE" id="PS50222">
    <property type="entry name" value="EF_HAND_2"/>
    <property type="match status" value="2"/>
</dbReference>
<evidence type="ECO:0000313" key="4">
    <source>
        <dbReference type="Proteomes" id="UP000594263"/>
    </source>
</evidence>
<dbReference type="InterPro" id="IPR001751">
    <property type="entry name" value="S100/CaBP7/8-like_CS"/>
</dbReference>
<dbReference type="OMA" id="HINFADN"/>
<dbReference type="Pfam" id="PF13499">
    <property type="entry name" value="EF-hand_7"/>
    <property type="match status" value="1"/>
</dbReference>
<evidence type="ECO:0000259" key="2">
    <source>
        <dbReference type="PROSITE" id="PS50222"/>
    </source>
</evidence>
<dbReference type="SMART" id="SM00054">
    <property type="entry name" value="EFh"/>
    <property type="match status" value="2"/>
</dbReference>
<sequence length="151" mass="17972">MEEMRKVARAYYNNGSDEVQLRTHGFFESMDTDKDGKIQFHEFLELLYREGYIHRDMNHDLFSDLDVDRNGVLDFNEFLTLFYVIKTKNGFCRQCRRCLKGLYFTYITCFDSPTAGTFDLCSDCYSVWKWTGCHPHINFADNALLLRARRR</sequence>
<dbReference type="PROSITE" id="PS00018">
    <property type="entry name" value="EF_HAND_1"/>
    <property type="match status" value="1"/>
</dbReference>
<reference evidence="3" key="1">
    <citation type="submission" date="2021-01" db="UniProtKB">
        <authorList>
            <consortium name="EnsemblPlants"/>
        </authorList>
    </citation>
    <scope>IDENTIFICATION</scope>
</reference>
<organism evidence="3 4">
    <name type="scientific">Kalanchoe fedtschenkoi</name>
    <name type="common">Lavender scallops</name>
    <name type="synonym">South American air plant</name>
    <dbReference type="NCBI Taxonomy" id="63787"/>
    <lineage>
        <taxon>Eukaryota</taxon>
        <taxon>Viridiplantae</taxon>
        <taxon>Streptophyta</taxon>
        <taxon>Embryophyta</taxon>
        <taxon>Tracheophyta</taxon>
        <taxon>Spermatophyta</taxon>
        <taxon>Magnoliopsida</taxon>
        <taxon>eudicotyledons</taxon>
        <taxon>Gunneridae</taxon>
        <taxon>Pentapetalae</taxon>
        <taxon>Saxifragales</taxon>
        <taxon>Crassulaceae</taxon>
        <taxon>Kalanchoe</taxon>
    </lineage>
</organism>
<dbReference type="Gramene" id="Kaladp0102s0046.1.v1.1">
    <property type="protein sequence ID" value="Kaladp0102s0046.1.v1.1"/>
    <property type="gene ID" value="Kaladp0102s0046.v1.1"/>
</dbReference>
<dbReference type="Gene3D" id="1.10.238.10">
    <property type="entry name" value="EF-hand"/>
    <property type="match status" value="1"/>
</dbReference>
<dbReference type="AlphaFoldDB" id="A0A7N0V6T6"/>
<keyword evidence="4" id="KW-1185">Reference proteome</keyword>
<feature type="domain" description="EF-hand" evidence="2">
    <location>
        <begin position="18"/>
        <end position="52"/>
    </location>
</feature>
<accession>A0A7N0V6T6</accession>
<dbReference type="PROSITE" id="PS00303">
    <property type="entry name" value="S100_CABP"/>
    <property type="match status" value="1"/>
</dbReference>
<evidence type="ECO:0000256" key="1">
    <source>
        <dbReference type="ARBA" id="ARBA00022837"/>
    </source>
</evidence>
<dbReference type="InterPro" id="IPR011992">
    <property type="entry name" value="EF-hand-dom_pair"/>
</dbReference>
<dbReference type="Proteomes" id="UP000594263">
    <property type="component" value="Unplaced"/>
</dbReference>
<name>A0A7N0V6T6_KALFE</name>
<dbReference type="GO" id="GO:0005509">
    <property type="term" value="F:calcium ion binding"/>
    <property type="evidence" value="ECO:0007669"/>
    <property type="project" value="InterPro"/>
</dbReference>
<dbReference type="InterPro" id="IPR002048">
    <property type="entry name" value="EF_hand_dom"/>
</dbReference>
<proteinExistence type="predicted"/>